<feature type="compositionally biased region" description="Basic and acidic residues" evidence="1">
    <location>
        <begin position="41"/>
        <end position="55"/>
    </location>
</feature>
<protein>
    <submittedName>
        <fullName evidence="2">Uncharacterized protein</fullName>
    </submittedName>
</protein>
<reference evidence="2 3" key="1">
    <citation type="submission" date="2014-02" db="EMBL/GenBank/DDBJ databases">
        <title>The genome sequence of Colletotrichum simmondsii CBS122122.</title>
        <authorList>
            <person name="Baroncelli R."/>
            <person name="Thon M.R."/>
        </authorList>
    </citation>
    <scope>NUCLEOTIDE SEQUENCE [LARGE SCALE GENOMIC DNA]</scope>
    <source>
        <strain evidence="2 3">CBS122122</strain>
    </source>
</reference>
<name>A0A135RWZ2_9PEZI</name>
<proteinExistence type="predicted"/>
<sequence length="320" mass="34304">MSKKIRGGDSDSDMEDGGAKLNAPTEHSTDVMDVDVPPTPADKRQAAAMARAERAARRKQIREGLTPGGSQISSLASTPNPESQPASPALKAQEKKTRGRKATRKSTIVAQNEEEKPEDNTATGTPDETTTAAEPAEPTESEELAEPAEPVEPVEPTEPATVPTPTPTTDAEPLPFVIDVNPTKGKIADNTSASVAGYTTSIAPSSAFGGDSQIGGPNRAARRRQMQIDNHRKAIKKELGIPAESDERADEVDALLKTWIAEFDEKTEARAAKKKAKKIASKGKAKGKPYSGRNNKNDEKQKQIKKQKQKKALRDRQGGN</sequence>
<dbReference type="AlphaFoldDB" id="A0A135RWZ2"/>
<comment type="caution">
    <text evidence="2">The sequence shown here is derived from an EMBL/GenBank/DDBJ whole genome shotgun (WGS) entry which is preliminary data.</text>
</comment>
<dbReference type="EMBL" id="JFBX01000790">
    <property type="protein sequence ID" value="KXH28174.1"/>
    <property type="molecule type" value="Genomic_DNA"/>
</dbReference>
<feature type="compositionally biased region" description="Acidic residues" evidence="1">
    <location>
        <begin position="137"/>
        <end position="146"/>
    </location>
</feature>
<gene>
    <name evidence="2" type="ORF">CSIM01_09107</name>
</gene>
<dbReference type="Proteomes" id="UP000070328">
    <property type="component" value="Unassembled WGS sequence"/>
</dbReference>
<feature type="compositionally biased region" description="Low complexity" evidence="1">
    <location>
        <begin position="121"/>
        <end position="136"/>
    </location>
</feature>
<evidence type="ECO:0000313" key="3">
    <source>
        <dbReference type="Proteomes" id="UP000070328"/>
    </source>
</evidence>
<feature type="compositionally biased region" description="Polar residues" evidence="1">
    <location>
        <begin position="68"/>
        <end position="86"/>
    </location>
</feature>
<evidence type="ECO:0000256" key="1">
    <source>
        <dbReference type="SAM" id="MobiDB-lite"/>
    </source>
</evidence>
<evidence type="ECO:0000313" key="2">
    <source>
        <dbReference type="EMBL" id="KXH28174.1"/>
    </source>
</evidence>
<accession>A0A135RWZ2</accession>
<feature type="compositionally biased region" description="Low complexity" evidence="1">
    <location>
        <begin position="157"/>
        <end position="175"/>
    </location>
</feature>
<dbReference type="OrthoDB" id="4579481at2759"/>
<feature type="region of interest" description="Disordered" evidence="1">
    <location>
        <begin position="1"/>
        <end position="177"/>
    </location>
</feature>
<keyword evidence="3" id="KW-1185">Reference proteome</keyword>
<feature type="compositionally biased region" description="Basic residues" evidence="1">
    <location>
        <begin position="273"/>
        <end position="287"/>
    </location>
</feature>
<organism evidence="2 3">
    <name type="scientific">Colletotrichum simmondsii</name>
    <dbReference type="NCBI Taxonomy" id="703756"/>
    <lineage>
        <taxon>Eukaryota</taxon>
        <taxon>Fungi</taxon>
        <taxon>Dikarya</taxon>
        <taxon>Ascomycota</taxon>
        <taxon>Pezizomycotina</taxon>
        <taxon>Sordariomycetes</taxon>
        <taxon>Hypocreomycetidae</taxon>
        <taxon>Glomerellales</taxon>
        <taxon>Glomerellaceae</taxon>
        <taxon>Colletotrichum</taxon>
        <taxon>Colletotrichum acutatum species complex</taxon>
    </lineage>
</organism>
<feature type="region of interest" description="Disordered" evidence="1">
    <location>
        <begin position="273"/>
        <end position="320"/>
    </location>
</feature>